<keyword evidence="3" id="KW-1185">Reference proteome</keyword>
<name>A0A0W0IDW5_PSEVI</name>
<comment type="caution">
    <text evidence="2">The sequence shown here is derived from an EMBL/GenBank/DDBJ whole genome shotgun (WGS) entry which is preliminary data.</text>
</comment>
<dbReference type="Pfam" id="PF00668">
    <property type="entry name" value="Condensation"/>
    <property type="match status" value="1"/>
</dbReference>
<evidence type="ECO:0000259" key="1">
    <source>
        <dbReference type="Pfam" id="PF00668"/>
    </source>
</evidence>
<feature type="domain" description="Condensation" evidence="1">
    <location>
        <begin position="52"/>
        <end position="262"/>
    </location>
</feature>
<dbReference type="EMBL" id="LKEJ01000017">
    <property type="protein sequence ID" value="KTB71317.1"/>
    <property type="molecule type" value="Genomic_DNA"/>
</dbReference>
<dbReference type="PANTHER" id="PTHR45398:SF1">
    <property type="entry name" value="ENZYME, PUTATIVE (JCVI)-RELATED"/>
    <property type="match status" value="1"/>
</dbReference>
<dbReference type="Gene3D" id="3.30.559.10">
    <property type="entry name" value="Chloramphenicol acetyltransferase-like domain"/>
    <property type="match status" value="1"/>
</dbReference>
<evidence type="ECO:0000313" key="3">
    <source>
        <dbReference type="Proteomes" id="UP000053048"/>
    </source>
</evidence>
<dbReference type="InterPro" id="IPR023213">
    <property type="entry name" value="CAT-like_dom_sf"/>
</dbReference>
<accession>A0A0W0IDW5</accession>
<dbReference type="SUPFAM" id="SSF52777">
    <property type="entry name" value="CoA-dependent acyltransferases"/>
    <property type="match status" value="1"/>
</dbReference>
<proteinExistence type="predicted"/>
<reference evidence="2 3" key="1">
    <citation type="submission" date="2015-09" db="EMBL/GenBank/DDBJ databases">
        <title>Genome sequence of ICMP 13104.</title>
        <authorList>
            <person name="Visnovsky S."/>
            <person name="Lu A."/>
            <person name="Panda P."/>
            <person name="Pitman A."/>
        </authorList>
    </citation>
    <scope>NUCLEOTIDE SEQUENCE [LARGE SCALE GENOMIC DNA]</scope>
    <source>
        <strain evidence="2 3">ICMP 13104</strain>
    </source>
</reference>
<dbReference type="AlphaFoldDB" id="A0A0W0IDW5"/>
<dbReference type="Proteomes" id="UP000053048">
    <property type="component" value="Unassembled WGS sequence"/>
</dbReference>
<organism evidence="2 3">
    <name type="scientific">Pseudomonas viridiflava ICMP 13104</name>
    <dbReference type="NCBI Taxonomy" id="1198305"/>
    <lineage>
        <taxon>Bacteria</taxon>
        <taxon>Pseudomonadati</taxon>
        <taxon>Pseudomonadota</taxon>
        <taxon>Gammaproteobacteria</taxon>
        <taxon>Pseudomonadales</taxon>
        <taxon>Pseudomonadaceae</taxon>
        <taxon>Pseudomonas</taxon>
    </lineage>
</organism>
<gene>
    <name evidence="2" type="ORF">AO067_10560</name>
</gene>
<protein>
    <recommendedName>
        <fullName evidence="1">Condensation domain-containing protein</fullName>
    </recommendedName>
</protein>
<dbReference type="InterPro" id="IPR001242">
    <property type="entry name" value="Condensation_dom"/>
</dbReference>
<dbReference type="CDD" id="cd19531">
    <property type="entry name" value="LCL_NRPS-like"/>
    <property type="match status" value="1"/>
</dbReference>
<evidence type="ECO:0000313" key="2">
    <source>
        <dbReference type="EMBL" id="KTB71317.1"/>
    </source>
</evidence>
<sequence length="277" mass="32023">MNPEHAQKLARRFVELPLEKRRLFLEGMRKENMDFALFPIPCCEGLAERDGLSYAQQRMWFLWQLDPHSAAYNLPMSVCLNGPLELPLLERAFSALVERHESLRTTFGQEGDQAFQHVAPPTPVSIRLIDLSPLPPAQRWSNARQAMAEQSAQSFDLQRGPLFTVQVLRLAEQEHLLLLNLHHMITDGWSMNVLIDEWLRGYDALLASKPLPFQPLIVQYRDYAVWQRSWLEAGEQERQLEYWRKHLGEEHPVLELPTDRPYPAVLAQASGRRTPGT</sequence>
<dbReference type="FunFam" id="3.30.559.10:FF:000012">
    <property type="entry name" value="Non-ribosomal peptide synthetase"/>
    <property type="match status" value="1"/>
</dbReference>
<dbReference type="GO" id="GO:0003824">
    <property type="term" value="F:catalytic activity"/>
    <property type="evidence" value="ECO:0007669"/>
    <property type="project" value="InterPro"/>
</dbReference>
<dbReference type="PANTHER" id="PTHR45398">
    <property type="match status" value="1"/>
</dbReference>
<dbReference type="Gene3D" id="3.30.559.30">
    <property type="entry name" value="Nonribosomal peptide synthetase, condensation domain"/>
    <property type="match status" value="1"/>
</dbReference>